<feature type="signal peptide" evidence="2">
    <location>
        <begin position="1"/>
        <end position="24"/>
    </location>
</feature>
<feature type="transmembrane region" description="Helical" evidence="1">
    <location>
        <begin position="181"/>
        <end position="201"/>
    </location>
</feature>
<keyword evidence="1" id="KW-1133">Transmembrane helix</keyword>
<comment type="caution">
    <text evidence="3">The sequence shown here is derived from an EMBL/GenBank/DDBJ whole genome shotgun (WGS) entry which is preliminary data.</text>
</comment>
<dbReference type="EMBL" id="CAJVCH010468152">
    <property type="protein sequence ID" value="CAG7820060.1"/>
    <property type="molecule type" value="Genomic_DNA"/>
</dbReference>
<evidence type="ECO:0000313" key="3">
    <source>
        <dbReference type="EMBL" id="CAG7820060.1"/>
    </source>
</evidence>
<evidence type="ECO:0000256" key="2">
    <source>
        <dbReference type="SAM" id="SignalP"/>
    </source>
</evidence>
<keyword evidence="4" id="KW-1185">Reference proteome</keyword>
<feature type="transmembrane region" description="Helical" evidence="1">
    <location>
        <begin position="78"/>
        <end position="102"/>
    </location>
</feature>
<evidence type="ECO:0000256" key="1">
    <source>
        <dbReference type="SAM" id="Phobius"/>
    </source>
</evidence>
<proteinExistence type="predicted"/>
<keyword evidence="1" id="KW-0812">Transmembrane</keyword>
<keyword evidence="2" id="KW-0732">Signal</keyword>
<gene>
    <name evidence="3" type="ORF">AFUS01_LOCUS30470</name>
</gene>
<keyword evidence="1" id="KW-0472">Membrane</keyword>
<dbReference type="Proteomes" id="UP000708208">
    <property type="component" value="Unassembled WGS sequence"/>
</dbReference>
<feature type="chain" id="PRO_5035181245" evidence="2">
    <location>
        <begin position="25"/>
        <end position="226"/>
    </location>
</feature>
<dbReference type="AlphaFoldDB" id="A0A8J2PMF7"/>
<name>A0A8J2PMF7_9HEXA</name>
<organism evidence="3 4">
    <name type="scientific">Allacma fusca</name>
    <dbReference type="NCBI Taxonomy" id="39272"/>
    <lineage>
        <taxon>Eukaryota</taxon>
        <taxon>Metazoa</taxon>
        <taxon>Ecdysozoa</taxon>
        <taxon>Arthropoda</taxon>
        <taxon>Hexapoda</taxon>
        <taxon>Collembola</taxon>
        <taxon>Symphypleona</taxon>
        <taxon>Sminthuridae</taxon>
        <taxon>Allacma</taxon>
    </lineage>
</organism>
<accession>A0A8J2PMF7</accession>
<evidence type="ECO:0000313" key="4">
    <source>
        <dbReference type="Proteomes" id="UP000708208"/>
    </source>
</evidence>
<sequence>MATVAHGWYLALQKLLVLLSLALGLMVIAVCTNTSMKVIKASNSNSAQNGTDNSTVNQDSEPEHRIDILNLPDSLRKALIACSVIGIIAGSIQSFVSLCNLFSCAKNSASNTRIWLSIHSLIFITLLVCILLPFSFKNDVDGSHDINGLAENTNANLKYAYIRSIAHLKNLDFQAYVNDVINTYFAALIVNETIIFGLMIINCCCMRCGFYEYDNLDESLDGKYYH</sequence>
<reference evidence="3" key="1">
    <citation type="submission" date="2021-06" db="EMBL/GenBank/DDBJ databases">
        <authorList>
            <person name="Hodson N. C."/>
            <person name="Mongue J. A."/>
            <person name="Jaron S. K."/>
        </authorList>
    </citation>
    <scope>NUCLEOTIDE SEQUENCE</scope>
</reference>
<feature type="transmembrane region" description="Helical" evidence="1">
    <location>
        <begin position="114"/>
        <end position="136"/>
    </location>
</feature>
<protein>
    <submittedName>
        <fullName evidence="3">Uncharacterized protein</fullName>
    </submittedName>
</protein>